<keyword evidence="2" id="KW-0472">Membrane</keyword>
<dbReference type="AlphaFoldDB" id="A0A183A7G4"/>
<organism evidence="5">
    <name type="scientific">Echinostoma caproni</name>
    <dbReference type="NCBI Taxonomy" id="27848"/>
    <lineage>
        <taxon>Eukaryota</taxon>
        <taxon>Metazoa</taxon>
        <taxon>Spiralia</taxon>
        <taxon>Lophotrochozoa</taxon>
        <taxon>Platyhelminthes</taxon>
        <taxon>Trematoda</taxon>
        <taxon>Digenea</taxon>
        <taxon>Plagiorchiida</taxon>
        <taxon>Echinostomata</taxon>
        <taxon>Echinostomatoidea</taxon>
        <taxon>Echinostomatidae</taxon>
        <taxon>Echinostoma</taxon>
    </lineage>
</organism>
<feature type="transmembrane region" description="Helical" evidence="2">
    <location>
        <begin position="6"/>
        <end position="34"/>
    </location>
</feature>
<dbReference type="PROSITE" id="PS51257">
    <property type="entry name" value="PROKAR_LIPOPROTEIN"/>
    <property type="match status" value="1"/>
</dbReference>
<reference evidence="3 4" key="2">
    <citation type="submission" date="2018-11" db="EMBL/GenBank/DDBJ databases">
        <authorList>
            <consortium name="Pathogen Informatics"/>
        </authorList>
    </citation>
    <scope>NUCLEOTIDE SEQUENCE [LARGE SCALE GENOMIC DNA]</scope>
    <source>
        <strain evidence="3 4">Egypt</strain>
    </source>
</reference>
<dbReference type="WBParaSite" id="ECPE_0000290201-mRNA-1">
    <property type="protein sequence ID" value="ECPE_0000290201-mRNA-1"/>
    <property type="gene ID" value="ECPE_0000290201"/>
</dbReference>
<evidence type="ECO:0000313" key="3">
    <source>
        <dbReference type="EMBL" id="VDP67753.1"/>
    </source>
</evidence>
<evidence type="ECO:0000313" key="4">
    <source>
        <dbReference type="Proteomes" id="UP000272942"/>
    </source>
</evidence>
<reference evidence="5" key="1">
    <citation type="submission" date="2016-06" db="UniProtKB">
        <authorList>
            <consortium name="WormBaseParasite"/>
        </authorList>
    </citation>
    <scope>IDENTIFICATION</scope>
</reference>
<feature type="region of interest" description="Disordered" evidence="1">
    <location>
        <begin position="95"/>
        <end position="183"/>
    </location>
</feature>
<gene>
    <name evidence="3" type="ORF">ECPE_LOCUS2899</name>
</gene>
<protein>
    <submittedName>
        <fullName evidence="5">Secreted protein</fullName>
    </submittedName>
</protein>
<dbReference type="Proteomes" id="UP000272942">
    <property type="component" value="Unassembled WGS sequence"/>
</dbReference>
<evidence type="ECO:0000313" key="5">
    <source>
        <dbReference type="WBParaSite" id="ECPE_0000290201-mRNA-1"/>
    </source>
</evidence>
<name>A0A183A7G4_9TREM</name>
<feature type="compositionally biased region" description="Basic residues" evidence="1">
    <location>
        <begin position="145"/>
        <end position="154"/>
    </location>
</feature>
<accession>A0A183A7G4</accession>
<evidence type="ECO:0000256" key="1">
    <source>
        <dbReference type="SAM" id="MobiDB-lite"/>
    </source>
</evidence>
<evidence type="ECO:0000256" key="2">
    <source>
        <dbReference type="SAM" id="Phobius"/>
    </source>
</evidence>
<proteinExistence type="predicted"/>
<keyword evidence="2" id="KW-0812">Transmembrane</keyword>
<keyword evidence="2" id="KW-1133">Transmembrane helix</keyword>
<feature type="compositionally biased region" description="Polar residues" evidence="1">
    <location>
        <begin position="127"/>
        <end position="144"/>
    </location>
</feature>
<dbReference type="EMBL" id="UZAN01039938">
    <property type="protein sequence ID" value="VDP67753.1"/>
    <property type="molecule type" value="Genomic_DNA"/>
</dbReference>
<sequence length="183" mass="20702">MRAPDFSFIWMTITPWIILALGCLMTAPGLRFVYSHTVELRRPRFGLAQTHLVGPLNPTTDHDVADKTLTHTRSNVYATKGSAYHKLADHSARSFDPISKQRNPVNADEPNWLTRFPPDQDLFRSSRMGSQSSNKRSIQLSSQLRRNHSRRKTGRVASSSLGKGTAITAMEEPKGNVTQTRWW</sequence>
<keyword evidence="4" id="KW-1185">Reference proteome</keyword>